<dbReference type="Proteomes" id="UP001530293">
    <property type="component" value="Unassembled WGS sequence"/>
</dbReference>
<comment type="caution">
    <text evidence="1">The sequence shown here is derived from an EMBL/GenBank/DDBJ whole genome shotgun (WGS) entry which is preliminary data.</text>
</comment>
<protein>
    <submittedName>
        <fullName evidence="1">Uncharacterized protein</fullName>
    </submittedName>
</protein>
<evidence type="ECO:0000313" key="1">
    <source>
        <dbReference type="EMBL" id="KAL3759022.1"/>
    </source>
</evidence>
<proteinExistence type="predicted"/>
<evidence type="ECO:0000313" key="2">
    <source>
        <dbReference type="Proteomes" id="UP001530293"/>
    </source>
</evidence>
<gene>
    <name evidence="1" type="ORF">ACHAWU_008631</name>
</gene>
<reference evidence="1 2" key="1">
    <citation type="submission" date="2024-10" db="EMBL/GenBank/DDBJ databases">
        <title>Updated reference genomes for cyclostephanoid diatoms.</title>
        <authorList>
            <person name="Roberts W.R."/>
            <person name="Alverson A.J."/>
        </authorList>
    </citation>
    <scope>NUCLEOTIDE SEQUENCE [LARGE SCALE GENOMIC DNA]</scope>
    <source>
        <strain evidence="1 2">AJA232-27</strain>
    </source>
</reference>
<organism evidence="1 2">
    <name type="scientific">Discostella pseudostelligera</name>
    <dbReference type="NCBI Taxonomy" id="259834"/>
    <lineage>
        <taxon>Eukaryota</taxon>
        <taxon>Sar</taxon>
        <taxon>Stramenopiles</taxon>
        <taxon>Ochrophyta</taxon>
        <taxon>Bacillariophyta</taxon>
        <taxon>Coscinodiscophyceae</taxon>
        <taxon>Thalassiosirophycidae</taxon>
        <taxon>Stephanodiscales</taxon>
        <taxon>Stephanodiscaceae</taxon>
        <taxon>Discostella</taxon>
    </lineage>
</organism>
<sequence>MSLMTENLLLHAQSLREEGDMDASIDLLRVVVTQCNTDALKVARQQAIERDRHRLTDGNNSVEGGILDGGTIGQLRQMAAYQLALLLLQRSGRKSCNSIGDGDIDEKEADDLMWKLGYRLRLSKMAFGYPRCSSCCSQYGTNDRQQSSREAIFSEQRVVAVIDNLLPTTLFDALQHALRPGSRYWSEFYNNTISIKYQEESVDRSTDNQTTQRWDTNQFASHNIPLPRCYETSPATLLLDQLQHSKSLLEQVAIITQHRLRERFPDVLKATSVEVWSHRRPTDGQHQLHYDMDEIRLWKHRQLMLEERQTKRRKTHGDVERNANIEAIPQKDRTHEACNDGVSCPIVSCVLTITVPAASKCCLCGGKENSAPTIICNQSIMIGDGCQSNNGYLCFPVPNRLLAFEGSLLHGVIPGIPFAQTSNSGSEESDISCSNGCDGAEIVNNHRITFMMGFWEAVCTTSTSKTTNSGEHGPNVPFGSICRNNTWTEEFKAFSITSSDIANVKTNVSRANNEHLDVSVLCPLWVPVVSGVNTETNESFGEYSAGNATKQHGRYFLKSLDPTEIDNEVLNGEMP</sequence>
<name>A0ABD3M9Y1_9STRA</name>
<accession>A0ABD3M9Y1</accession>
<dbReference type="EMBL" id="JALLBG020000214">
    <property type="protein sequence ID" value="KAL3759022.1"/>
    <property type="molecule type" value="Genomic_DNA"/>
</dbReference>
<keyword evidence="2" id="KW-1185">Reference proteome</keyword>
<dbReference type="AlphaFoldDB" id="A0ABD3M9Y1"/>